<sequence>MRQSVLLDFRTPQHPSLGTNNWGGASPLLARNVPKESLEQRYLKLNTIRDDDENFHRTTIQDEIFSFRATTIEQEIFNPRKTEAAKYECPPTPRHGGLLLRKLIGKRWFKKWSPPTKRWPNGWC</sequence>
<protein>
    <submittedName>
        <fullName evidence="1">Uncharacterized protein</fullName>
    </submittedName>
</protein>
<reference evidence="1 2" key="1">
    <citation type="submission" date="2019-12" db="EMBL/GenBank/DDBJ databases">
        <authorList>
            <person name="Alioto T."/>
            <person name="Alioto T."/>
            <person name="Gomez Garrido J."/>
        </authorList>
    </citation>
    <scope>NUCLEOTIDE SEQUENCE [LARGE SCALE GENOMIC DNA]</scope>
</reference>
<organism evidence="1 2">
    <name type="scientific">Olea europaea subsp. europaea</name>
    <dbReference type="NCBI Taxonomy" id="158383"/>
    <lineage>
        <taxon>Eukaryota</taxon>
        <taxon>Viridiplantae</taxon>
        <taxon>Streptophyta</taxon>
        <taxon>Embryophyta</taxon>
        <taxon>Tracheophyta</taxon>
        <taxon>Spermatophyta</taxon>
        <taxon>Magnoliopsida</taxon>
        <taxon>eudicotyledons</taxon>
        <taxon>Gunneridae</taxon>
        <taxon>Pentapetalae</taxon>
        <taxon>asterids</taxon>
        <taxon>lamiids</taxon>
        <taxon>Lamiales</taxon>
        <taxon>Oleaceae</taxon>
        <taxon>Oleeae</taxon>
        <taxon>Olea</taxon>
    </lineage>
</organism>
<proteinExistence type="predicted"/>
<keyword evidence="2" id="KW-1185">Reference proteome</keyword>
<dbReference type="EMBL" id="CACTIH010009120">
    <property type="protein sequence ID" value="CAA3024933.1"/>
    <property type="molecule type" value="Genomic_DNA"/>
</dbReference>
<dbReference type="Gramene" id="OE9A024692T1">
    <property type="protein sequence ID" value="OE9A024692C1"/>
    <property type="gene ID" value="OE9A024692"/>
</dbReference>
<evidence type="ECO:0000313" key="2">
    <source>
        <dbReference type="Proteomes" id="UP000594638"/>
    </source>
</evidence>
<dbReference type="OrthoDB" id="1362815at2759"/>
<gene>
    <name evidence="1" type="ORF">OLEA9_A024692</name>
</gene>
<comment type="caution">
    <text evidence="1">The sequence shown here is derived from an EMBL/GenBank/DDBJ whole genome shotgun (WGS) entry which is preliminary data.</text>
</comment>
<evidence type="ECO:0000313" key="1">
    <source>
        <dbReference type="EMBL" id="CAA3024933.1"/>
    </source>
</evidence>
<dbReference type="AlphaFoldDB" id="A0A8S0V505"/>
<dbReference type="Proteomes" id="UP000594638">
    <property type="component" value="Unassembled WGS sequence"/>
</dbReference>
<accession>A0A8S0V505</accession>
<name>A0A8S0V505_OLEEU</name>